<dbReference type="PANTHER" id="PTHR34216">
    <property type="match status" value="1"/>
</dbReference>
<feature type="domain" description="NodB homology" evidence="3">
    <location>
        <begin position="85"/>
        <end position="244"/>
    </location>
</feature>
<dbReference type="SUPFAM" id="SSF88713">
    <property type="entry name" value="Glycoside hydrolase/deacetylase"/>
    <property type="match status" value="1"/>
</dbReference>
<dbReference type="InterPro" id="IPR011330">
    <property type="entry name" value="Glyco_hydro/deAcase_b/a-brl"/>
</dbReference>
<protein>
    <recommendedName>
        <fullName evidence="3">NodB homology domain-containing protein</fullName>
    </recommendedName>
</protein>
<dbReference type="EMBL" id="ADGH01000016">
    <property type="protein sequence ID" value="EHG23912.1"/>
    <property type="molecule type" value="Genomic_DNA"/>
</dbReference>
<sequence>MDLEKHFLRRIVNALYRIPMKVFHKNFSRIIMFHTVSPSQTEDAPSCYCSLDDFLRILDYMTREGYRFVSMDECLKSLSNKIYTGQCVISFDDAMDDFYYHAYPVLKERKLPFVLYVPSGQLGMPRIMSKEQIAELSRDELCTIGSHTRNHVNCAQCVDLESEIYGSKQDLETLTGRAVRHFSYPWGSVDDISLRAIQMVKHAGYASAVGTVPASLHLFSTMSRYYLPRINAEAYFPLLHRAAE</sequence>
<name>A0ABP2MNQ5_9FIRM</name>
<evidence type="ECO:0000313" key="5">
    <source>
        <dbReference type="Proteomes" id="UP000003175"/>
    </source>
</evidence>
<dbReference type="InterPro" id="IPR002509">
    <property type="entry name" value="NODB_dom"/>
</dbReference>
<keyword evidence="2" id="KW-0732">Signal</keyword>
<dbReference type="Gene3D" id="3.20.20.370">
    <property type="entry name" value="Glycoside hydrolase/deacetylase"/>
    <property type="match status" value="1"/>
</dbReference>
<accession>A0ABP2MNQ5</accession>
<evidence type="ECO:0000313" key="4">
    <source>
        <dbReference type="EMBL" id="EHG23912.1"/>
    </source>
</evidence>
<comment type="caution">
    <text evidence="4">The sequence shown here is derived from an EMBL/GenBank/DDBJ whole genome shotgun (WGS) entry which is preliminary data.</text>
</comment>
<evidence type="ECO:0000259" key="3">
    <source>
        <dbReference type="PROSITE" id="PS51677"/>
    </source>
</evidence>
<dbReference type="RefSeq" id="WP_006696806.1">
    <property type="nucleotide sequence ID" value="NZ_JH376860.1"/>
</dbReference>
<evidence type="ECO:0000256" key="1">
    <source>
        <dbReference type="ARBA" id="ARBA00004613"/>
    </source>
</evidence>
<dbReference type="PROSITE" id="PS51677">
    <property type="entry name" value="NODB"/>
    <property type="match status" value="1"/>
</dbReference>
<reference evidence="4 5" key="1">
    <citation type="submission" date="2011-08" db="EMBL/GenBank/DDBJ databases">
        <title>The Genome Sequence of Selenomonas noxia F0398.</title>
        <authorList>
            <consortium name="The Broad Institute Genome Sequencing Platform"/>
            <person name="Earl A."/>
            <person name="Ward D."/>
            <person name="Feldgarden M."/>
            <person name="Gevers D."/>
            <person name="Izard J."/>
            <person name="Ganesan A."/>
            <person name="Blanton J.M."/>
            <person name="Baranova O.V."/>
            <person name="Tanner A.C."/>
            <person name="Dewhirst F.E."/>
            <person name="Young S.K."/>
            <person name="Zeng Q."/>
            <person name="Gargeya S."/>
            <person name="Fitzgerald M."/>
            <person name="Haas B."/>
            <person name="Abouelleil A."/>
            <person name="Alvarado L."/>
            <person name="Arachchi H.M."/>
            <person name="Berlin A."/>
            <person name="Brown A."/>
            <person name="Chapman S.B."/>
            <person name="Chen Z."/>
            <person name="Dunbar C."/>
            <person name="Freedman E."/>
            <person name="Gearin G."/>
            <person name="Gellesch M."/>
            <person name="Goldberg J."/>
            <person name="Griggs A."/>
            <person name="Gujja S."/>
            <person name="Heiman D."/>
            <person name="Howarth C."/>
            <person name="Larson L."/>
            <person name="Lui A."/>
            <person name="MacDonald P.J.P."/>
            <person name="Montmayeur A."/>
            <person name="Murphy C."/>
            <person name="Neiman D."/>
            <person name="Pearson M."/>
            <person name="Priest M."/>
            <person name="Roberts A."/>
            <person name="Saif S."/>
            <person name="Shea T."/>
            <person name="Shenoy N."/>
            <person name="Sisk P."/>
            <person name="Stolte C."/>
            <person name="Sykes S."/>
            <person name="Wortman J."/>
            <person name="Nusbaum C."/>
            <person name="Birren B."/>
        </authorList>
    </citation>
    <scope>NUCLEOTIDE SEQUENCE [LARGE SCALE GENOMIC DNA]</scope>
    <source>
        <strain evidence="4 5">F0398</strain>
    </source>
</reference>
<proteinExistence type="predicted"/>
<evidence type="ECO:0000256" key="2">
    <source>
        <dbReference type="ARBA" id="ARBA00022729"/>
    </source>
</evidence>
<dbReference type="CDD" id="cd10918">
    <property type="entry name" value="CE4_NodB_like_5s_6s"/>
    <property type="match status" value="1"/>
</dbReference>
<comment type="subcellular location">
    <subcellularLocation>
        <location evidence="1">Secreted</location>
    </subcellularLocation>
</comment>
<gene>
    <name evidence="4" type="ORF">HMPREF9432_01586</name>
</gene>
<organism evidence="4 5">
    <name type="scientific">Selenomonas noxia F0398</name>
    <dbReference type="NCBI Taxonomy" id="702437"/>
    <lineage>
        <taxon>Bacteria</taxon>
        <taxon>Bacillati</taxon>
        <taxon>Bacillota</taxon>
        <taxon>Negativicutes</taxon>
        <taxon>Selenomonadales</taxon>
        <taxon>Selenomonadaceae</taxon>
        <taxon>Selenomonas</taxon>
    </lineage>
</organism>
<dbReference type="InterPro" id="IPR051398">
    <property type="entry name" value="Polysacch_Deacetylase"/>
</dbReference>
<keyword evidence="5" id="KW-1185">Reference proteome</keyword>
<dbReference type="PANTHER" id="PTHR34216:SF3">
    <property type="entry name" value="POLY-BETA-1,6-N-ACETYL-D-GLUCOSAMINE N-DEACETYLASE"/>
    <property type="match status" value="1"/>
</dbReference>
<dbReference type="Proteomes" id="UP000003175">
    <property type="component" value="Unassembled WGS sequence"/>
</dbReference>
<dbReference type="Pfam" id="PF01522">
    <property type="entry name" value="Polysacc_deac_1"/>
    <property type="match status" value="1"/>
</dbReference>